<evidence type="ECO:0000313" key="2">
    <source>
        <dbReference type="Proteomes" id="UP000572907"/>
    </source>
</evidence>
<protein>
    <recommendedName>
        <fullName evidence="3">DNA-binding response regulator</fullName>
    </recommendedName>
</protein>
<evidence type="ECO:0000313" key="1">
    <source>
        <dbReference type="EMBL" id="MBB3076725.1"/>
    </source>
</evidence>
<dbReference type="Proteomes" id="UP000572907">
    <property type="component" value="Unassembled WGS sequence"/>
</dbReference>
<keyword evidence="2" id="KW-1185">Reference proteome</keyword>
<dbReference type="RefSeq" id="WP_267913655.1">
    <property type="nucleotide sequence ID" value="NZ_BMUP01000007.1"/>
</dbReference>
<dbReference type="EMBL" id="JACHXE010000003">
    <property type="protein sequence ID" value="MBB3076725.1"/>
    <property type="molecule type" value="Genomic_DNA"/>
</dbReference>
<evidence type="ECO:0008006" key="3">
    <source>
        <dbReference type="Google" id="ProtNLM"/>
    </source>
</evidence>
<proteinExistence type="predicted"/>
<name>A0A7W5F1M5_9ACTN</name>
<comment type="caution">
    <text evidence="1">The sequence shown here is derived from an EMBL/GenBank/DDBJ whole genome shotgun (WGS) entry which is preliminary data.</text>
</comment>
<dbReference type="AlphaFoldDB" id="A0A7W5F1M5"/>
<organism evidence="1 2">
    <name type="scientific">Streptomyces violarus</name>
    <dbReference type="NCBI Taxonomy" id="67380"/>
    <lineage>
        <taxon>Bacteria</taxon>
        <taxon>Bacillati</taxon>
        <taxon>Actinomycetota</taxon>
        <taxon>Actinomycetes</taxon>
        <taxon>Kitasatosporales</taxon>
        <taxon>Streptomycetaceae</taxon>
        <taxon>Streptomyces</taxon>
    </lineage>
</organism>
<gene>
    <name evidence="1" type="ORF">FHS41_003213</name>
</gene>
<reference evidence="1 2" key="1">
    <citation type="submission" date="2020-08" db="EMBL/GenBank/DDBJ databases">
        <title>Genomic Encyclopedia of Type Strains, Phase III (KMG-III): the genomes of soil and plant-associated and newly described type strains.</title>
        <authorList>
            <person name="Whitman W."/>
        </authorList>
    </citation>
    <scope>NUCLEOTIDE SEQUENCE [LARGE SCALE GENOMIC DNA]</scope>
    <source>
        <strain evidence="1 2">CECT 3237</strain>
    </source>
</reference>
<accession>A0A7W5F1M5</accession>
<sequence>MTGRPIRVLLAEDQGMMRGALALLLGSRPSPPPRSAPVPTR</sequence>